<sequence length="346" mass="38328">MNAPNYCALTDFDRANTARHVRDIVFTAIAHDPEQAALIVFDAECPLAGVLADAYALALPKAHLIQVETVGNEVVMDAFAALPVGSLVVLVQSTHFRLDAYRLRVQLFNQGLKVIEHVHLARMVDEQARLYIDSLAYDPVYYRGTGLALKVKMDAAPSARVVSHGGDVLCFDSALESAKMNIGDYRAMNNVGGQFPIGEVFTEAQDLTAVHGRAKVFVFGDTTFHCNWPEQAITLVIEAGRVVAVENSTPHFDDVLSKIREVEGDVWVRELGLGMNRAFSETRRVSDIGTFERMCGIHLSLGAKHGSYNKPQFKRKDTRFHIDVFIESTAVYMGDDLIFSDGHWQV</sequence>
<dbReference type="RefSeq" id="WP_114562536.1">
    <property type="nucleotide sequence ID" value="NZ_CP031124.1"/>
</dbReference>
<dbReference type="Proteomes" id="UP000252182">
    <property type="component" value="Chromosome"/>
</dbReference>
<gene>
    <name evidence="1" type="ORF">DTO96_101056</name>
</gene>
<dbReference type="OrthoDB" id="8557073at2"/>
<evidence type="ECO:0000313" key="2">
    <source>
        <dbReference type="Proteomes" id="UP000252182"/>
    </source>
</evidence>
<evidence type="ECO:0000313" key="1">
    <source>
        <dbReference type="EMBL" id="AXF85326.1"/>
    </source>
</evidence>
<protein>
    <recommendedName>
        <fullName evidence="3">2,5-dihydroxypyridine 5,6-dioxygenase</fullName>
    </recommendedName>
</protein>
<dbReference type="KEGG" id="hyf:DTO96_101056"/>
<accession>A0A345DAD8</accession>
<reference evidence="2" key="1">
    <citation type="submission" date="2018-07" db="EMBL/GenBank/DDBJ databases">
        <authorList>
            <person name="Kim H."/>
        </authorList>
    </citation>
    <scope>NUCLEOTIDE SEQUENCE [LARGE SCALE GENOMIC DNA]</scope>
    <source>
        <strain evidence="2">F02</strain>
    </source>
</reference>
<organism evidence="1 2">
    <name type="scientific">Ephemeroptericola cinctiostellae</name>
    <dbReference type="NCBI Taxonomy" id="2268024"/>
    <lineage>
        <taxon>Bacteria</taxon>
        <taxon>Pseudomonadati</taxon>
        <taxon>Pseudomonadota</taxon>
        <taxon>Betaproteobacteria</taxon>
        <taxon>Burkholderiales</taxon>
        <taxon>Burkholderiaceae</taxon>
        <taxon>Ephemeroptericola</taxon>
    </lineage>
</organism>
<evidence type="ECO:0008006" key="3">
    <source>
        <dbReference type="Google" id="ProtNLM"/>
    </source>
</evidence>
<dbReference type="AlphaFoldDB" id="A0A345DAD8"/>
<name>A0A345DAD8_9BURK</name>
<proteinExistence type="predicted"/>
<keyword evidence="2" id="KW-1185">Reference proteome</keyword>
<dbReference type="EMBL" id="CP031124">
    <property type="protein sequence ID" value="AXF85326.1"/>
    <property type="molecule type" value="Genomic_DNA"/>
</dbReference>